<dbReference type="InterPro" id="IPR050598">
    <property type="entry name" value="AminoAcid_Transporter"/>
</dbReference>
<feature type="transmembrane region" description="Helical" evidence="5">
    <location>
        <begin position="385"/>
        <end position="407"/>
    </location>
</feature>
<gene>
    <name evidence="6" type="primary">steT_1</name>
    <name evidence="6" type="ORF">OJF2_04470</name>
</gene>
<feature type="transmembrane region" description="Helical" evidence="5">
    <location>
        <begin position="362"/>
        <end position="379"/>
    </location>
</feature>
<sequence length="481" mass="49355">MANLSSDPGAAEDATAPAFVAGADPASASILAPAAALPRQLGLATAAAVIVAEVIGVGIFLTTAGMVKALGSPAWILAVWLVMGIAAIGGALCCGALAARMPREGGIYVYLKEAYGRRVAFLYGWLSMLVTDPGITAAVAVGLATHLAYLVPMTAWARRGAAVAAILALAGVNIAGVRFGSGVVKALAAIKIGVLGFLIVWGFGSLRGDWSHFAPLVERRPGSGPLAAALIGGMIKAFFSVSGWWDVSKIAGEVRDPRRTLPRAMVLGVGAVTVVYILVSAVFLYLVDPRAIDGDAMFATQAGEVLFGRAGGVVLSLIVVVAVLGSLAALLMAMPRVYHALAADGLFFRPIAEIHPRFGTPARATLIQATLASLLAVVVGDFDLILGYFVVPTVLFLGMAVASVFVFRRRDGAGAFPVPWYPLSPVLFLVPTAAVLALLAMGNPRHTGIGLGVVLLGIPAYELLFAGRGGKGKPAEVDAAA</sequence>
<comment type="subcellular location">
    <subcellularLocation>
        <location evidence="1">Membrane</location>
        <topology evidence="1">Multi-pass membrane protein</topology>
    </subcellularLocation>
</comment>
<dbReference type="AlphaFoldDB" id="A0A5B9VW83"/>
<feature type="transmembrane region" description="Helical" evidence="5">
    <location>
        <begin position="266"/>
        <end position="286"/>
    </location>
</feature>
<evidence type="ECO:0000256" key="3">
    <source>
        <dbReference type="ARBA" id="ARBA00022989"/>
    </source>
</evidence>
<keyword evidence="4 5" id="KW-0472">Membrane</keyword>
<feature type="transmembrane region" description="Helical" evidence="5">
    <location>
        <begin position="41"/>
        <end position="62"/>
    </location>
</feature>
<dbReference type="Proteomes" id="UP000324233">
    <property type="component" value="Chromosome"/>
</dbReference>
<evidence type="ECO:0000313" key="6">
    <source>
        <dbReference type="EMBL" id="QEH31980.1"/>
    </source>
</evidence>
<feature type="transmembrane region" description="Helical" evidence="5">
    <location>
        <begin position="226"/>
        <end position="245"/>
    </location>
</feature>
<dbReference type="GO" id="GO:0015179">
    <property type="term" value="F:L-amino acid transmembrane transporter activity"/>
    <property type="evidence" value="ECO:0007669"/>
    <property type="project" value="TreeGrafter"/>
</dbReference>
<evidence type="ECO:0000256" key="2">
    <source>
        <dbReference type="ARBA" id="ARBA00022692"/>
    </source>
</evidence>
<dbReference type="GO" id="GO:0016020">
    <property type="term" value="C:membrane"/>
    <property type="evidence" value="ECO:0007669"/>
    <property type="project" value="UniProtKB-SubCell"/>
</dbReference>
<feature type="transmembrane region" description="Helical" evidence="5">
    <location>
        <begin position="419"/>
        <end position="441"/>
    </location>
</feature>
<keyword evidence="7" id="KW-1185">Reference proteome</keyword>
<dbReference type="KEGG" id="agv:OJF2_04470"/>
<evidence type="ECO:0000256" key="4">
    <source>
        <dbReference type="ARBA" id="ARBA00023136"/>
    </source>
</evidence>
<dbReference type="Gene3D" id="1.20.1740.10">
    <property type="entry name" value="Amino acid/polyamine transporter I"/>
    <property type="match status" value="1"/>
</dbReference>
<evidence type="ECO:0000256" key="1">
    <source>
        <dbReference type="ARBA" id="ARBA00004141"/>
    </source>
</evidence>
<accession>A0A5B9VW83</accession>
<feature type="transmembrane region" description="Helical" evidence="5">
    <location>
        <begin position="447"/>
        <end position="465"/>
    </location>
</feature>
<reference evidence="6 7" key="1">
    <citation type="submission" date="2019-08" db="EMBL/GenBank/DDBJ databases">
        <title>Deep-cultivation of Planctomycetes and their phenomic and genomic characterization uncovers novel biology.</title>
        <authorList>
            <person name="Wiegand S."/>
            <person name="Jogler M."/>
            <person name="Boedeker C."/>
            <person name="Pinto D."/>
            <person name="Vollmers J."/>
            <person name="Rivas-Marin E."/>
            <person name="Kohn T."/>
            <person name="Peeters S.H."/>
            <person name="Heuer A."/>
            <person name="Rast P."/>
            <person name="Oberbeckmann S."/>
            <person name="Bunk B."/>
            <person name="Jeske O."/>
            <person name="Meyerdierks A."/>
            <person name="Storesund J.E."/>
            <person name="Kallscheuer N."/>
            <person name="Luecker S."/>
            <person name="Lage O.M."/>
            <person name="Pohl T."/>
            <person name="Merkel B.J."/>
            <person name="Hornburger P."/>
            <person name="Mueller R.-W."/>
            <person name="Bruemmer F."/>
            <person name="Labrenz M."/>
            <person name="Spormann A.M."/>
            <person name="Op den Camp H."/>
            <person name="Overmann J."/>
            <person name="Amann R."/>
            <person name="Jetten M.S.M."/>
            <person name="Mascher T."/>
            <person name="Medema M.H."/>
            <person name="Devos D.P."/>
            <person name="Kaster A.-K."/>
            <person name="Ovreas L."/>
            <person name="Rohde M."/>
            <person name="Galperin M.Y."/>
            <person name="Jogler C."/>
        </authorList>
    </citation>
    <scope>NUCLEOTIDE SEQUENCE [LARGE SCALE GENOMIC DNA]</scope>
    <source>
        <strain evidence="6 7">OJF2</strain>
    </source>
</reference>
<feature type="transmembrane region" description="Helical" evidence="5">
    <location>
        <begin position="74"/>
        <end position="99"/>
    </location>
</feature>
<dbReference type="Pfam" id="PF13520">
    <property type="entry name" value="AA_permease_2"/>
    <property type="match status" value="1"/>
</dbReference>
<feature type="transmembrane region" description="Helical" evidence="5">
    <location>
        <begin position="161"/>
        <end position="179"/>
    </location>
</feature>
<evidence type="ECO:0000313" key="7">
    <source>
        <dbReference type="Proteomes" id="UP000324233"/>
    </source>
</evidence>
<evidence type="ECO:0000256" key="5">
    <source>
        <dbReference type="SAM" id="Phobius"/>
    </source>
</evidence>
<feature type="transmembrane region" description="Helical" evidence="5">
    <location>
        <begin position="186"/>
        <end position="206"/>
    </location>
</feature>
<dbReference type="PANTHER" id="PTHR11785:SF512">
    <property type="entry name" value="SOBREMESA, ISOFORM B"/>
    <property type="match status" value="1"/>
</dbReference>
<dbReference type="PIRSF" id="PIRSF006060">
    <property type="entry name" value="AA_transporter"/>
    <property type="match status" value="1"/>
</dbReference>
<name>A0A5B9VW83_9BACT</name>
<proteinExistence type="predicted"/>
<feature type="transmembrane region" description="Helical" evidence="5">
    <location>
        <begin position="306"/>
        <end position="331"/>
    </location>
</feature>
<dbReference type="RefSeq" id="WP_168221553.1">
    <property type="nucleotide sequence ID" value="NZ_CP042997.1"/>
</dbReference>
<keyword evidence="2 5" id="KW-0812">Transmembrane</keyword>
<organism evidence="6 7">
    <name type="scientific">Aquisphaera giovannonii</name>
    <dbReference type="NCBI Taxonomy" id="406548"/>
    <lineage>
        <taxon>Bacteria</taxon>
        <taxon>Pseudomonadati</taxon>
        <taxon>Planctomycetota</taxon>
        <taxon>Planctomycetia</taxon>
        <taxon>Isosphaerales</taxon>
        <taxon>Isosphaeraceae</taxon>
        <taxon>Aquisphaera</taxon>
    </lineage>
</organism>
<dbReference type="InterPro" id="IPR002293">
    <property type="entry name" value="AA/rel_permease1"/>
</dbReference>
<dbReference type="PANTHER" id="PTHR11785">
    <property type="entry name" value="AMINO ACID TRANSPORTER"/>
    <property type="match status" value="1"/>
</dbReference>
<feature type="transmembrane region" description="Helical" evidence="5">
    <location>
        <begin position="120"/>
        <end position="149"/>
    </location>
</feature>
<keyword evidence="3 5" id="KW-1133">Transmembrane helix</keyword>
<dbReference type="EMBL" id="CP042997">
    <property type="protein sequence ID" value="QEH31980.1"/>
    <property type="molecule type" value="Genomic_DNA"/>
</dbReference>
<protein>
    <submittedName>
        <fullName evidence="6">Serine/threonine exchanger SteT</fullName>
    </submittedName>
</protein>